<keyword evidence="3" id="KW-1185">Reference proteome</keyword>
<comment type="caution">
    <text evidence="2">The sequence shown here is derived from an EMBL/GenBank/DDBJ whole genome shotgun (WGS) entry which is preliminary data.</text>
</comment>
<dbReference type="Proteomes" id="UP000649573">
    <property type="component" value="Unassembled WGS sequence"/>
</dbReference>
<dbReference type="EMBL" id="BMRE01000002">
    <property type="protein sequence ID" value="GGU19787.1"/>
    <property type="molecule type" value="Genomic_DNA"/>
</dbReference>
<evidence type="ECO:0000313" key="2">
    <source>
        <dbReference type="EMBL" id="GGU19787.1"/>
    </source>
</evidence>
<reference evidence="3" key="1">
    <citation type="journal article" date="2019" name="Int. J. Syst. Evol. Microbiol.">
        <title>The Global Catalogue of Microorganisms (GCM) 10K type strain sequencing project: providing services to taxonomists for standard genome sequencing and annotation.</title>
        <authorList>
            <consortium name="The Broad Institute Genomics Platform"/>
            <consortium name="The Broad Institute Genome Sequencing Center for Infectious Disease"/>
            <person name="Wu L."/>
            <person name="Ma J."/>
        </authorList>
    </citation>
    <scope>NUCLEOTIDE SEQUENCE [LARGE SCALE GENOMIC DNA]</scope>
    <source>
        <strain evidence="3">JCM 3296</strain>
    </source>
</reference>
<protein>
    <submittedName>
        <fullName evidence="2">Uncharacterized protein</fullName>
    </submittedName>
</protein>
<proteinExistence type="predicted"/>
<sequence>MSYLAGLEAGGAARRIGGGRPRSLTGLAGATQKSLLLEPVRRALKTHTGAVVAGRAPRCGRPSGAGMLGCGTAALVR</sequence>
<gene>
    <name evidence="2" type="ORF">GCM10010178_09790</name>
</gene>
<evidence type="ECO:0000256" key="1">
    <source>
        <dbReference type="SAM" id="MobiDB-lite"/>
    </source>
</evidence>
<accession>A0ABQ2UBZ6</accession>
<name>A0ABQ2UBZ6_9PSEU</name>
<organism evidence="2 3">
    <name type="scientific">Lentzea flava</name>
    <dbReference type="NCBI Taxonomy" id="103732"/>
    <lineage>
        <taxon>Bacteria</taxon>
        <taxon>Bacillati</taxon>
        <taxon>Actinomycetota</taxon>
        <taxon>Actinomycetes</taxon>
        <taxon>Pseudonocardiales</taxon>
        <taxon>Pseudonocardiaceae</taxon>
        <taxon>Lentzea</taxon>
    </lineage>
</organism>
<evidence type="ECO:0000313" key="3">
    <source>
        <dbReference type="Proteomes" id="UP000649573"/>
    </source>
</evidence>
<feature type="region of interest" description="Disordered" evidence="1">
    <location>
        <begin position="1"/>
        <end position="24"/>
    </location>
</feature>
<feature type="compositionally biased region" description="Low complexity" evidence="1">
    <location>
        <begin position="1"/>
        <end position="15"/>
    </location>
</feature>